<reference evidence="2 3" key="2">
    <citation type="journal article" date="2003" name="Nature">
        <title>The DNA sequence of human chromosome 7.</title>
        <authorList>
            <person name="Hillier L.W."/>
            <person name="Fulton R.S."/>
            <person name="Fulton L.A."/>
            <person name="Graves T.A."/>
            <person name="Pepin K.H."/>
            <person name="Wagner-McPherson C."/>
            <person name="Layman D."/>
            <person name="Maas J."/>
            <person name="Jaeger S."/>
            <person name="Walker R."/>
            <person name="Wylie K."/>
            <person name="Sekhon M."/>
            <person name="Becker M.C."/>
            <person name="O'Laughlin M.D."/>
            <person name="Schaller M.E."/>
            <person name="Fewell G.A."/>
            <person name="Delehaunty K.D."/>
            <person name="Miner T.L."/>
            <person name="Nash W.E."/>
            <person name="Cordes M."/>
            <person name="Du H."/>
            <person name="Sun H."/>
            <person name="Edwards J."/>
            <person name="Bradshaw-Cordum H."/>
            <person name="Ali J."/>
            <person name="Andrews S."/>
            <person name="Isak A."/>
            <person name="Vanbrunt A."/>
            <person name="Nguyen C."/>
            <person name="Du F."/>
            <person name="Lamar B."/>
            <person name="Courtney L."/>
            <person name="Kalicki J."/>
            <person name="Ozersky P."/>
            <person name="Bielicki L."/>
            <person name="Scott K."/>
            <person name="Holmes A."/>
            <person name="Harkins R."/>
            <person name="Harris A."/>
            <person name="Strong C.M."/>
            <person name="Hou S."/>
            <person name="Tomlinson C."/>
            <person name="Dauphin-Kohlberg S."/>
            <person name="Kozlowicz-Reilly A."/>
            <person name="Leonard S."/>
            <person name="Rohlfing T."/>
            <person name="Rock S.M."/>
            <person name="Tin-Wollam A.M."/>
            <person name="Abbott A."/>
            <person name="Minx P."/>
            <person name="Maupin R."/>
            <person name="Strowmatt C."/>
            <person name="Latreille P."/>
            <person name="Miller N."/>
            <person name="Johnson D."/>
            <person name="Murray J."/>
            <person name="Woessner J.P."/>
            <person name="Wendl M.C."/>
            <person name="Yang S.P."/>
            <person name="Schultz B.R."/>
            <person name="Wallis J.W."/>
            <person name="Spieth J."/>
            <person name="Bieri T.A."/>
            <person name="Nelson J.O."/>
            <person name="Berkowicz N."/>
            <person name="Wohldmann P.E."/>
            <person name="Cook L.L."/>
            <person name="Hickenbotham M.T."/>
            <person name="Eldred J."/>
            <person name="Williams D."/>
            <person name="Bedell J.A."/>
            <person name="Mardis E.R."/>
            <person name="Clifton S.W."/>
            <person name="Chissoe S.L."/>
            <person name="Marra M.A."/>
            <person name="Raymond C."/>
            <person name="Haugen E."/>
            <person name="Gillett W."/>
            <person name="Zhou Y."/>
            <person name="James R."/>
            <person name="Phelps K."/>
            <person name="Iadanoto S."/>
            <person name="Bubb K."/>
            <person name="Simms E."/>
            <person name="Levy R."/>
            <person name="Clendenning J."/>
            <person name="Kaul R."/>
            <person name="Kent W.J."/>
            <person name="Furey T.S."/>
            <person name="Baertsch R.A."/>
            <person name="Brent M.R."/>
            <person name="Keibler E."/>
            <person name="Flicek P."/>
            <person name="Bork P."/>
            <person name="Suyama M."/>
            <person name="Bailey J.A."/>
            <person name="Portnoy M.E."/>
            <person name="Torrents D."/>
            <person name="Chinwalla A.T."/>
            <person name="Gish W.R."/>
            <person name="Eddy S.R."/>
            <person name="McPherson J.D."/>
            <person name="Olson M.V."/>
            <person name="Eichler E.E."/>
            <person name="Green E.D."/>
            <person name="Waterston R.H."/>
            <person name="Wilson R.K."/>
        </authorList>
    </citation>
    <scope>NUCLEOTIDE SEQUENCE [LARGE SCALE GENOMIC DNA]</scope>
</reference>
<protein>
    <submittedName>
        <fullName evidence="2">SH2B adaptor protein 2</fullName>
    </submittedName>
</protein>
<proteinExistence type="predicted"/>
<evidence type="ECO:0000313" key="2">
    <source>
        <dbReference type="Ensembl" id="ENSP00000483034.2"/>
    </source>
</evidence>
<dbReference type="Proteomes" id="UP000005640">
    <property type="component" value="Chromosome 7"/>
</dbReference>
<dbReference type="Ensembl" id="ENST00000617975.2">
    <property type="protein sequence ID" value="ENSP00000483034.2"/>
    <property type="gene ID" value="ENSG00000160999.12"/>
</dbReference>
<dbReference type="VEuPathDB" id="HostDB:ENSG00000160999"/>
<dbReference type="EMBL" id="AC091390">
    <property type="status" value="NOT_ANNOTATED_CDS"/>
    <property type="molecule type" value="Genomic_DNA"/>
</dbReference>
<feature type="compositionally biased region" description="Polar residues" evidence="1">
    <location>
        <begin position="20"/>
        <end position="29"/>
    </location>
</feature>
<dbReference type="HGNC" id="HGNC:17381">
    <property type="gene designation" value="SH2B2"/>
</dbReference>
<organism evidence="2 3">
    <name type="scientific">Homo sapiens</name>
    <name type="common">Human</name>
    <dbReference type="NCBI Taxonomy" id="9606"/>
    <lineage>
        <taxon>Eukaryota</taxon>
        <taxon>Metazoa</taxon>
        <taxon>Chordata</taxon>
        <taxon>Craniata</taxon>
        <taxon>Vertebrata</taxon>
        <taxon>Euteleostomi</taxon>
        <taxon>Mammalia</taxon>
        <taxon>Eutheria</taxon>
        <taxon>Euarchontoglires</taxon>
        <taxon>Primates</taxon>
        <taxon>Haplorrhini</taxon>
        <taxon>Catarrhini</taxon>
        <taxon>Hominidae</taxon>
        <taxon>Homo</taxon>
    </lineage>
</organism>
<dbReference type="AlphaFoldDB" id="A0A087X016"/>
<dbReference type="ChiTaRS" id="SH2B2">
    <property type="organism name" value="human"/>
</dbReference>
<dbReference type="UCSC" id="uc064gmq.1">
    <property type="organism name" value="human"/>
</dbReference>
<dbReference type="OpenTargets" id="ENSG00000160999"/>
<evidence type="ECO:0000256" key="1">
    <source>
        <dbReference type="SAM" id="MobiDB-lite"/>
    </source>
</evidence>
<dbReference type="Bgee" id="ENSG00000160999">
    <property type="expression patterns" value="Expressed in triceps brachii and 196 other cell types or tissues"/>
</dbReference>
<dbReference type="ExpressionAtlas" id="A0A087X016">
    <property type="expression patterns" value="baseline and differential"/>
</dbReference>
<reference evidence="2" key="4">
    <citation type="submission" date="2025-08" db="UniProtKB">
        <authorList>
            <consortium name="Ensembl"/>
        </authorList>
    </citation>
    <scope>IDENTIFICATION</scope>
</reference>
<name>A0A087X016_HUMAN</name>
<accession>A0A087X016</accession>
<dbReference type="HOGENOM" id="CLU_3175206_0_0_1"/>
<gene>
    <name evidence="2" type="primary">SH2B2</name>
</gene>
<feature type="region of interest" description="Disordered" evidence="1">
    <location>
        <begin position="1"/>
        <end position="47"/>
    </location>
</feature>
<feature type="compositionally biased region" description="Polar residues" evidence="1">
    <location>
        <begin position="37"/>
        <end position="47"/>
    </location>
</feature>
<reference evidence="2 3" key="1">
    <citation type="journal article" date="2001" name="Nature">
        <title>Initial sequencing and analysis of the human genome.</title>
        <authorList>
            <consortium name="International Human Genome Sequencing Consortium"/>
            <person name="Lander E.S."/>
            <person name="Linton L.M."/>
            <person name="Birren B."/>
            <person name="Nusbaum C."/>
            <person name="Zody M.C."/>
            <person name="Baldwin J."/>
            <person name="Devon K."/>
            <person name="Dewar K."/>
            <person name="Doyle M."/>
            <person name="FitzHugh W."/>
            <person name="Funke R."/>
            <person name="Gage D."/>
            <person name="Harris K."/>
            <person name="Heaford A."/>
            <person name="Howland J."/>
            <person name="Kann L."/>
            <person name="Lehoczky J."/>
            <person name="LeVine R."/>
            <person name="McEwan P."/>
            <person name="McKernan K."/>
            <person name="Meldrim J."/>
            <person name="Mesirov J.P."/>
            <person name="Miranda C."/>
            <person name="Morris W."/>
            <person name="Naylor J."/>
            <person name="Raymond C."/>
            <person name="Rosetti M."/>
            <person name="Santos R."/>
            <person name="Sheridan A."/>
            <person name="Sougnez C."/>
            <person name="Stange-Thomann N."/>
            <person name="Stojanovic N."/>
            <person name="Subramanian A."/>
            <person name="Wyman D."/>
            <person name="Rogers J."/>
            <person name="Sulston J."/>
            <person name="Ainscough R."/>
            <person name="Beck S."/>
            <person name="Bentley D."/>
            <person name="Burton J."/>
            <person name="Clee C."/>
            <person name="Carter N."/>
            <person name="Coulson A."/>
            <person name="Deadman R."/>
            <person name="Deloukas P."/>
            <person name="Dunham A."/>
            <person name="Dunham I."/>
            <person name="Durbin R."/>
            <person name="French L."/>
            <person name="Grafham D."/>
            <person name="Gregory S."/>
            <person name="Hubbard T."/>
            <person name="Humphray S."/>
            <person name="Hunt A."/>
            <person name="Jones M."/>
            <person name="Lloyd C."/>
            <person name="McMurray A."/>
            <person name="Matthews L."/>
            <person name="Mercer S."/>
            <person name="Milne S."/>
            <person name="Mullikin J.C."/>
            <person name="Mungall A."/>
            <person name="Plumb R."/>
            <person name="Ross M."/>
            <person name="Shownkeen R."/>
            <person name="Sims S."/>
            <person name="Waterston R.H."/>
            <person name="Wilson R.K."/>
            <person name="Hillier L.W."/>
            <person name="McPherson J.D."/>
            <person name="Marra M.A."/>
            <person name="Mardis E.R."/>
            <person name="Fulton L.A."/>
            <person name="Chinwalla A.T."/>
            <person name="Pepin K.H."/>
            <person name="Gish W.R."/>
            <person name="Chissoe S.L."/>
            <person name="Wendl M.C."/>
            <person name="Delehaunty K.D."/>
            <person name="Miner T.L."/>
            <person name="Delehaunty A."/>
            <person name="Kramer J.B."/>
            <person name="Cook L.L."/>
            <person name="Fulton R.S."/>
            <person name="Johnson D.L."/>
            <person name="Minx P.J."/>
            <person name="Clifton S.W."/>
            <person name="Hawkins T."/>
            <person name="Branscomb E."/>
            <person name="Predki P."/>
            <person name="Richardson P."/>
            <person name="Wenning S."/>
            <person name="Slezak T."/>
            <person name="Doggett N."/>
            <person name="Cheng J.F."/>
            <person name="Olsen A."/>
            <person name="Lucas S."/>
            <person name="Elkin C."/>
            <person name="Uberbacher E."/>
            <person name="Frazier M."/>
            <person name="Gibbs R.A."/>
            <person name="Muzny D.M."/>
            <person name="Scherer S.E."/>
            <person name="Bouck J.B."/>
            <person name="Sodergren E.J."/>
            <person name="Worley K.C."/>
            <person name="Rives C.M."/>
            <person name="Gorrell J.H."/>
            <person name="Metzker M.L."/>
            <person name="Naylor S.L."/>
            <person name="Kucherlapati R.S."/>
            <person name="Nelson D.L."/>
            <person name="Weinstock G.M."/>
            <person name="Sakaki Y."/>
            <person name="Fujiyama A."/>
            <person name="Hattori M."/>
            <person name="Yada T."/>
            <person name="Toyoda A."/>
            <person name="Itoh T."/>
            <person name="Kawagoe C."/>
            <person name="Watanabe H."/>
            <person name="Totoki Y."/>
            <person name="Taylor T."/>
            <person name="Weissenbach J."/>
            <person name="Heilig R."/>
            <person name="Saurin W."/>
            <person name="Artiguenave F."/>
            <person name="Brottier P."/>
            <person name="Bruls T."/>
            <person name="Pelletier E."/>
            <person name="Robert C."/>
            <person name="Wincker P."/>
            <person name="Smith D.R."/>
            <person name="Doucette-Stamm L."/>
            <person name="Rubenfield M."/>
            <person name="Weinstock K."/>
            <person name="Lee H.M."/>
            <person name="Dubois J."/>
            <person name="Rosenthal A."/>
            <person name="Platzer M."/>
            <person name="Nyakatura G."/>
            <person name="Taudien S."/>
            <person name="Rump A."/>
            <person name="Yang H."/>
            <person name="Yu J."/>
            <person name="Wang J."/>
            <person name="Huang G."/>
            <person name="Gu J."/>
            <person name="Hood L."/>
            <person name="Rowen L."/>
            <person name="Madan A."/>
            <person name="Qin S."/>
            <person name="Davis R.W."/>
            <person name="Federspiel N.A."/>
            <person name="Abola A.P."/>
            <person name="Proctor M.J."/>
            <person name="Myers R.M."/>
            <person name="Schmutz J."/>
            <person name="Dickson M."/>
            <person name="Grimwood J."/>
            <person name="Cox D.R."/>
            <person name="Olson M.V."/>
            <person name="Kaul R."/>
            <person name="Raymond C."/>
            <person name="Shimizu N."/>
            <person name="Kawasaki K."/>
            <person name="Minoshima S."/>
            <person name="Evans G.A."/>
            <person name="Athanasiou M."/>
            <person name="Schultz R."/>
            <person name="Roe B.A."/>
            <person name="Chen F."/>
            <person name="Pan H."/>
            <person name="Ramser J."/>
            <person name="Lehrach H."/>
            <person name="Reinhardt R."/>
            <person name="McCombie W.R."/>
            <person name="de la Bastide M."/>
            <person name="Dedhia N."/>
            <person name="Blocker H."/>
            <person name="Hornischer K."/>
            <person name="Nordsiek G."/>
            <person name="Agarwala R."/>
            <person name="Aravind L."/>
            <person name="Bailey J.A."/>
            <person name="Bateman A."/>
            <person name="Batzoglou S."/>
            <person name="Birney E."/>
            <person name="Bork P."/>
            <person name="Brown D.G."/>
            <person name="Burge C.B."/>
            <person name="Cerutti L."/>
            <person name="Chen H.C."/>
            <person name="Church D."/>
            <person name="Clamp M."/>
            <person name="Copley R.R."/>
            <person name="Doerks T."/>
            <person name="Eddy S.R."/>
            <person name="Eichler E.E."/>
            <person name="Furey T.S."/>
            <person name="Galagan J."/>
            <person name="Gilbert J.G."/>
            <person name="Harmon C."/>
            <person name="Hayashizaki Y."/>
            <person name="Haussler D."/>
            <person name="Hermjakob H."/>
            <person name="Hokamp K."/>
            <person name="Jang W."/>
            <person name="Johnson L.S."/>
            <person name="Jones T.A."/>
            <person name="Kasif S."/>
            <person name="Kaspryzk A."/>
            <person name="Kennedy S."/>
            <person name="Kent W.J."/>
            <person name="Kitts P."/>
            <person name="Koonin E.V."/>
            <person name="Korf I."/>
            <person name="Kulp D."/>
            <person name="Lancet D."/>
            <person name="Lowe T.M."/>
            <person name="McLysaght A."/>
            <person name="Mikkelsen T."/>
            <person name="Moran J.V."/>
            <person name="Mulder N."/>
            <person name="Pollara V.J."/>
            <person name="Ponting C.P."/>
            <person name="Schuler G."/>
            <person name="Schultz J."/>
            <person name="Slater G."/>
            <person name="Smit A.F."/>
            <person name="Stupka E."/>
            <person name="Szustakowski J."/>
            <person name="Thierry-Mieg D."/>
            <person name="Thierry-Mieg J."/>
            <person name="Wagner L."/>
            <person name="Wallis J."/>
            <person name="Wheeler R."/>
            <person name="Williams A."/>
            <person name="Wolf Y.I."/>
            <person name="Wolfe K.H."/>
            <person name="Yang S.P."/>
            <person name="Yeh R.F."/>
            <person name="Collins F."/>
            <person name="Guyer M.S."/>
            <person name="Peterson J."/>
            <person name="Felsenfeld A."/>
            <person name="Wetterstrand K.A."/>
            <person name="Patrinos A."/>
            <person name="Morgan M.J."/>
            <person name="de Jong P."/>
            <person name="Catanese J.J."/>
            <person name="Osoegawa K."/>
            <person name="Shizuya H."/>
            <person name="Choi S."/>
            <person name="Chen Y.J."/>
        </authorList>
    </citation>
    <scope>NUCLEOTIDE SEQUENCE [LARGE SCALE GENOMIC DNA]</scope>
</reference>
<reference evidence="2" key="5">
    <citation type="submission" date="2025-09" db="UniProtKB">
        <authorList>
            <consortium name="Ensembl"/>
        </authorList>
    </citation>
    <scope>IDENTIFICATION</scope>
</reference>
<dbReference type="GeneTree" id="ENSGT00950000183191"/>
<keyword evidence="3" id="KW-1185">Reference proteome</keyword>
<evidence type="ECO:0000313" key="3">
    <source>
        <dbReference type="Proteomes" id="UP000005640"/>
    </source>
</evidence>
<dbReference type="OrthoDB" id="10047184at2759"/>
<sequence length="47" mass="5213">MDPSYCPAHGFPSQDPLWPLSSQQWSSAHYSEPGLQAQGQHPTVSHH</sequence>
<dbReference type="Ensembl" id="ENST00000617975.2">
    <property type="protein sequence ID" value="ENSP00000483034.2"/>
    <property type="gene ID" value="ENSG00000160999.11"/>
</dbReference>
<reference evidence="2 3" key="3">
    <citation type="journal article" date="2004" name="Nature">
        <title>Finishing the euchromatic sequence of the human genome.</title>
        <authorList>
            <consortium name="International Human Genome Sequencing Consortium"/>
        </authorList>
    </citation>
    <scope>NUCLEOTIDE SEQUENCE [LARGE SCALE GENOMIC DNA]</scope>
</reference>